<reference evidence="2 3" key="1">
    <citation type="submission" date="2023-02" db="EMBL/GenBank/DDBJ databases">
        <title>Devosia algicola sp. nov., isolated from the phycosphere of marine algae.</title>
        <authorList>
            <person name="Kim J.M."/>
            <person name="Lee J.K."/>
            <person name="Choi B.J."/>
            <person name="Bayburt H."/>
            <person name="Jeon C.O."/>
        </authorList>
    </citation>
    <scope>NUCLEOTIDE SEQUENCE [LARGE SCALE GENOMIC DNA]</scope>
    <source>
        <strain evidence="2 3">G20-9</strain>
    </source>
</reference>
<organism evidence="2 3">
    <name type="scientific">Devosia algicola</name>
    <dbReference type="NCBI Taxonomy" id="3026418"/>
    <lineage>
        <taxon>Bacteria</taxon>
        <taxon>Pseudomonadati</taxon>
        <taxon>Pseudomonadota</taxon>
        <taxon>Alphaproteobacteria</taxon>
        <taxon>Hyphomicrobiales</taxon>
        <taxon>Devosiaceae</taxon>
        <taxon>Devosia</taxon>
    </lineage>
</organism>
<proteinExistence type="predicted"/>
<protein>
    <submittedName>
        <fullName evidence="2">Uncharacterized protein</fullName>
    </submittedName>
</protein>
<feature type="region of interest" description="Disordered" evidence="1">
    <location>
        <begin position="1"/>
        <end position="42"/>
    </location>
</feature>
<dbReference type="RefSeq" id="WP_282219222.1">
    <property type="nucleotide sequence ID" value="NZ_CP118246.1"/>
</dbReference>
<dbReference type="Proteomes" id="UP001220530">
    <property type="component" value="Chromosome"/>
</dbReference>
<gene>
    <name evidence="2" type="ORF">PSQ19_00870</name>
</gene>
<accession>A0ABY7YPK2</accession>
<keyword evidence="3" id="KW-1185">Reference proteome</keyword>
<sequence length="42" mass="4558">MSLADRMSGIVLTGHGGPEALAPPVAETYPLARHRDRPEECR</sequence>
<evidence type="ECO:0000256" key="1">
    <source>
        <dbReference type="SAM" id="MobiDB-lite"/>
    </source>
</evidence>
<evidence type="ECO:0000313" key="2">
    <source>
        <dbReference type="EMBL" id="WDR02820.1"/>
    </source>
</evidence>
<name>A0ABY7YPK2_9HYPH</name>
<evidence type="ECO:0000313" key="3">
    <source>
        <dbReference type="Proteomes" id="UP001220530"/>
    </source>
</evidence>
<dbReference type="EMBL" id="CP118246">
    <property type="protein sequence ID" value="WDR02820.1"/>
    <property type="molecule type" value="Genomic_DNA"/>
</dbReference>